<proteinExistence type="predicted"/>
<keyword evidence="2" id="KW-1185">Reference proteome</keyword>
<dbReference type="EMBL" id="PUGF01000038">
    <property type="protein sequence ID" value="PRC90697.1"/>
    <property type="molecule type" value="Genomic_DNA"/>
</dbReference>
<reference evidence="1 2" key="1">
    <citation type="submission" date="2018-02" db="EMBL/GenBank/DDBJ databases">
        <title>Solimicrobium silvestre gen. nov., sp. nov., isolated from alpine forest soil.</title>
        <authorList>
            <person name="Margesin R."/>
            <person name="Albuquerque L."/>
            <person name="Zhang D.-C."/>
            <person name="Froufe H.J.C."/>
            <person name="Severino R."/>
            <person name="Roxo I."/>
            <person name="Egas C."/>
            <person name="Da Costa M.S."/>
        </authorList>
    </citation>
    <scope>NUCLEOTIDE SEQUENCE [LARGE SCALE GENOMIC DNA]</scope>
    <source>
        <strain evidence="1 2">S20-91</strain>
    </source>
</reference>
<name>A0A2S9GSK5_9BURK</name>
<dbReference type="Proteomes" id="UP000237839">
    <property type="component" value="Unassembled WGS sequence"/>
</dbReference>
<evidence type="ECO:0000313" key="2">
    <source>
        <dbReference type="Proteomes" id="UP000237839"/>
    </source>
</evidence>
<accession>A0A2S9GSK5</accession>
<protein>
    <submittedName>
        <fullName evidence="1">Uncharacterized protein</fullName>
    </submittedName>
</protein>
<gene>
    <name evidence="1" type="ORF">S2091_4590</name>
</gene>
<comment type="caution">
    <text evidence="1">The sequence shown here is derived from an EMBL/GenBank/DDBJ whole genome shotgun (WGS) entry which is preliminary data.</text>
</comment>
<sequence>MQMYKLIIADLNRENCFVNLSLDGNCCSLDCSLFNFDQRIP</sequence>
<dbReference type="AlphaFoldDB" id="A0A2S9GSK5"/>
<organism evidence="1 2">
    <name type="scientific">Solimicrobium silvestre</name>
    <dbReference type="NCBI Taxonomy" id="2099400"/>
    <lineage>
        <taxon>Bacteria</taxon>
        <taxon>Pseudomonadati</taxon>
        <taxon>Pseudomonadota</taxon>
        <taxon>Betaproteobacteria</taxon>
        <taxon>Burkholderiales</taxon>
        <taxon>Oxalobacteraceae</taxon>
        <taxon>Solimicrobium</taxon>
    </lineage>
</organism>
<evidence type="ECO:0000313" key="1">
    <source>
        <dbReference type="EMBL" id="PRC90697.1"/>
    </source>
</evidence>